<evidence type="ECO:0000313" key="2">
    <source>
        <dbReference type="Proteomes" id="UP000789833"/>
    </source>
</evidence>
<reference evidence="1 2" key="1">
    <citation type="submission" date="2021-10" db="EMBL/GenBank/DDBJ databases">
        <authorList>
            <person name="Criscuolo A."/>
        </authorList>
    </citation>
    <scope>NUCLEOTIDE SEQUENCE [LARGE SCALE GENOMIC DNA]</scope>
    <source>
        <strain evidence="2">CIP 111883</strain>
    </source>
</reference>
<dbReference type="Proteomes" id="UP000789833">
    <property type="component" value="Unassembled WGS sequence"/>
</dbReference>
<organism evidence="1 2">
    <name type="scientific">Sutcliffiella rhizosphaerae</name>
    <dbReference type="NCBI Taxonomy" id="2880967"/>
    <lineage>
        <taxon>Bacteria</taxon>
        <taxon>Bacillati</taxon>
        <taxon>Bacillota</taxon>
        <taxon>Bacilli</taxon>
        <taxon>Bacillales</taxon>
        <taxon>Bacillaceae</taxon>
        <taxon>Sutcliffiella</taxon>
    </lineage>
</organism>
<name>A0ABN8A5D1_9BACI</name>
<keyword evidence="2" id="KW-1185">Reference proteome</keyword>
<sequence>MNKRELVEQIVLEVLKRLPITDENTKVVTKRNLLVYKSKSNETITSPAMEHSWNIISKSVEDETVPNDVHAVLFLHGSRDLLVKGALGITDTPETSRLASILMQGIDTTIIPTEMLKQVIYEDERKVVNNEYMSQLLTYKKKLESFGVSFQSFAAFEERLATKESTKDVSTFEGPLLTERDIYLQEEDIIYISSATIITPLARDAARELRKTIHRLDPKGAD</sequence>
<accession>A0ABN8A5D1</accession>
<comment type="caution">
    <text evidence="1">The sequence shown here is derived from an EMBL/GenBank/DDBJ whole genome shotgun (WGS) entry which is preliminary data.</text>
</comment>
<proteinExistence type="predicted"/>
<evidence type="ECO:0000313" key="1">
    <source>
        <dbReference type="EMBL" id="CAG9620304.1"/>
    </source>
</evidence>
<evidence type="ECO:0008006" key="3">
    <source>
        <dbReference type="Google" id="ProtNLM"/>
    </source>
</evidence>
<dbReference type="RefSeq" id="WP_230500239.1">
    <property type="nucleotide sequence ID" value="NZ_CAKJTJ010000004.1"/>
</dbReference>
<gene>
    <name evidence="1" type="ORF">BACCIP111883_01072</name>
</gene>
<dbReference type="EMBL" id="CAKJTJ010000004">
    <property type="protein sequence ID" value="CAG9620304.1"/>
    <property type="molecule type" value="Genomic_DNA"/>
</dbReference>
<protein>
    <recommendedName>
        <fullName evidence="3">Ethanolamine utilization protein</fullName>
    </recommendedName>
</protein>